<dbReference type="NCBIfam" id="TIGR01356">
    <property type="entry name" value="aroA"/>
    <property type="match status" value="1"/>
</dbReference>
<evidence type="ECO:0000256" key="17">
    <source>
        <dbReference type="ARBA" id="ARBA00023141"/>
    </source>
</evidence>
<feature type="active site" description="Proton acceptor; for 3-dehydroquinate synthase activity" evidence="23">
    <location>
        <position position="276"/>
    </location>
</feature>
<dbReference type="FunFam" id="3.65.10.10:FF:000008">
    <property type="entry name" value="Pentafunctional AROM polypeptide"/>
    <property type="match status" value="1"/>
</dbReference>
<feature type="binding site" evidence="23">
    <location>
        <position position="127"/>
    </location>
    <ligand>
        <name>7-phospho-2-dehydro-3-deoxy-D-arabino-heptonate</name>
        <dbReference type="ChEBI" id="CHEBI:58394"/>
    </ligand>
</feature>
<feature type="binding site" evidence="23">
    <location>
        <begin position="45"/>
        <end position="47"/>
    </location>
    <ligand>
        <name>NAD(+)</name>
        <dbReference type="ChEBI" id="CHEBI:57540"/>
    </ligand>
</feature>
<evidence type="ECO:0000256" key="16">
    <source>
        <dbReference type="ARBA" id="ARBA00023002"/>
    </source>
</evidence>
<dbReference type="PROSITE" id="PS00104">
    <property type="entry name" value="EPSP_SYNTHASE_1"/>
    <property type="match status" value="1"/>
</dbReference>
<dbReference type="STRING" id="34475.A0A4Y9Z794"/>
<accession>A0A4Y9Z794</accession>
<feature type="domain" description="Quinate/shikimate 5-dehydrogenase/glutamyl-tRNA reductase" evidence="26">
    <location>
        <begin position="1449"/>
        <end position="1502"/>
    </location>
</feature>
<evidence type="ECO:0000256" key="4">
    <source>
        <dbReference type="ARBA" id="ARBA00006477"/>
    </source>
</evidence>
<dbReference type="PANTHER" id="PTHR21090:SF5">
    <property type="entry name" value="PENTAFUNCTIONAL AROM POLYPEPTIDE"/>
    <property type="match status" value="1"/>
</dbReference>
<dbReference type="HAMAP" id="MF_00222">
    <property type="entry name" value="Shikimate_DH_AroE"/>
    <property type="match status" value="1"/>
</dbReference>
<dbReference type="InterPro" id="IPR031322">
    <property type="entry name" value="Shikimate/glucono_kinase"/>
</dbReference>
<feature type="binding site" evidence="23">
    <location>
        <position position="187"/>
    </location>
    <ligand>
        <name>NAD(+)</name>
        <dbReference type="ChEBI" id="CHEBI:57540"/>
    </ligand>
</feature>
<dbReference type="SUPFAM" id="SSF56796">
    <property type="entry name" value="Dehydroquinate synthase-like"/>
    <property type="match status" value="1"/>
</dbReference>
<dbReference type="CDD" id="cd00464">
    <property type="entry name" value="SK"/>
    <property type="match status" value="1"/>
</dbReference>
<dbReference type="SUPFAM" id="SSF51735">
    <property type="entry name" value="NAD(P)-binding Rossmann-fold domains"/>
    <property type="match status" value="1"/>
</dbReference>
<dbReference type="GO" id="GO:0003855">
    <property type="term" value="F:3-dehydroquinate dehydratase activity"/>
    <property type="evidence" value="ECO:0007669"/>
    <property type="project" value="UniProtKB-UniRule"/>
</dbReference>
<feature type="binding site" evidence="23">
    <location>
        <begin position="191"/>
        <end position="194"/>
    </location>
    <ligand>
        <name>7-phospho-2-dehydro-3-deoxy-D-arabino-heptonate</name>
        <dbReference type="ChEBI" id="CHEBI:58394"/>
    </ligand>
</feature>
<comment type="similarity">
    <text evidence="4">In the 2nd section; belongs to the type-I 3-dehydroquinase family.</text>
</comment>
<evidence type="ECO:0000256" key="11">
    <source>
        <dbReference type="ARBA" id="ARBA00022741"/>
    </source>
</evidence>
<dbReference type="EMBL" id="SEKV01000006">
    <property type="protein sequence ID" value="TFY69681.1"/>
    <property type="molecule type" value="Genomic_DNA"/>
</dbReference>
<comment type="similarity">
    <text evidence="6">Belongs to the EPSP synthase family.</text>
</comment>
<dbReference type="Pfam" id="PF00275">
    <property type="entry name" value="EPSP_synthase"/>
    <property type="match status" value="1"/>
</dbReference>
<dbReference type="Gene3D" id="3.40.50.300">
    <property type="entry name" value="P-loop containing nucleotide triphosphate hydrolases"/>
    <property type="match status" value="1"/>
</dbReference>
<keyword evidence="19 23" id="KW-0511">Multifunctional enzyme</keyword>
<keyword evidence="15 23" id="KW-0521">NADP</keyword>
<comment type="similarity">
    <text evidence="24">In the N-terminal section; belongs to the dehydroquinate synthase family.</text>
</comment>
<proteinExistence type="inferred from homology"/>
<evidence type="ECO:0000256" key="21">
    <source>
        <dbReference type="ARBA" id="ARBA00048567"/>
    </source>
</evidence>
<dbReference type="GO" id="GO:0003866">
    <property type="term" value="F:3-phosphoshikimate 1-carboxyvinyltransferase activity"/>
    <property type="evidence" value="ECO:0007669"/>
    <property type="project" value="UniProtKB-UniRule"/>
</dbReference>
<dbReference type="UniPathway" id="UPA00053">
    <property type="reaction ID" value="UER00085"/>
</dbReference>
<evidence type="ECO:0000256" key="22">
    <source>
        <dbReference type="ARBA" id="ARBA00054455"/>
    </source>
</evidence>
<dbReference type="Pfam" id="PF18317">
    <property type="entry name" value="SDH_C"/>
    <property type="match status" value="1"/>
</dbReference>
<evidence type="ECO:0000256" key="6">
    <source>
        <dbReference type="ARBA" id="ARBA00009948"/>
    </source>
</evidence>
<feature type="binding site" evidence="23">
    <location>
        <position position="191"/>
    </location>
    <ligand>
        <name>Zn(2+)</name>
        <dbReference type="ChEBI" id="CHEBI:29105"/>
        <note>catalytic</note>
    </ligand>
</feature>
<dbReference type="GO" id="GO:0009423">
    <property type="term" value="P:chorismate biosynthetic process"/>
    <property type="evidence" value="ECO:0007669"/>
    <property type="project" value="UniProtKB-UniRule"/>
</dbReference>
<dbReference type="InterPro" id="IPR036291">
    <property type="entry name" value="NAD(P)-bd_dom_sf"/>
</dbReference>
<dbReference type="Pfam" id="PF08501">
    <property type="entry name" value="Shikimate_dh_N"/>
    <property type="match status" value="1"/>
</dbReference>
<evidence type="ECO:0000259" key="26">
    <source>
        <dbReference type="Pfam" id="PF01488"/>
    </source>
</evidence>
<evidence type="ECO:0000256" key="9">
    <source>
        <dbReference type="ARBA" id="ARBA00022679"/>
    </source>
</evidence>
<dbReference type="PROSITE" id="PS00885">
    <property type="entry name" value="EPSP_SYNTHASE_2"/>
    <property type="match status" value="1"/>
</dbReference>
<comment type="similarity">
    <text evidence="23 24">In the 3rd section; belongs to the shikimate kinase family.</text>
</comment>
<dbReference type="CDD" id="cd01556">
    <property type="entry name" value="EPSP_synthase"/>
    <property type="match status" value="1"/>
</dbReference>
<dbReference type="NCBIfam" id="TIGR01093">
    <property type="entry name" value="aroD"/>
    <property type="match status" value="1"/>
</dbReference>
<comment type="similarity">
    <text evidence="23">In the N-terminal section; belongs to the sugar phosphate cyclases superfamily. Dehydroquinate synthase family.</text>
</comment>
<dbReference type="Gene3D" id="3.40.50.1970">
    <property type="match status" value="1"/>
</dbReference>
<evidence type="ECO:0000256" key="7">
    <source>
        <dbReference type="ARBA" id="ARBA00022490"/>
    </source>
</evidence>
<feature type="domain" description="Enolpyruvate transferase" evidence="25">
    <location>
        <begin position="411"/>
        <end position="852"/>
    </location>
</feature>
<keyword evidence="8 23" id="KW-0028">Amino-acid biosynthesis</keyword>
<dbReference type="InterPro" id="IPR006264">
    <property type="entry name" value="EPSP_synthase"/>
</dbReference>
<evidence type="ECO:0000256" key="10">
    <source>
        <dbReference type="ARBA" id="ARBA00022723"/>
    </source>
</evidence>
<feature type="domain" description="3-dehydroquinate synthase N-terminal" evidence="27">
    <location>
        <begin position="74"/>
        <end position="186"/>
    </location>
</feature>
<dbReference type="InterPro" id="IPR041121">
    <property type="entry name" value="SDH_C"/>
</dbReference>
<comment type="function">
    <text evidence="22 23 24">The AROM polypeptide catalyzes 5 consecutive enzymatic reactions in prechorismate polyaromatic amino acid biosynthesis.</text>
</comment>
<dbReference type="InterPro" id="IPR030960">
    <property type="entry name" value="DHQS/DOIS_N"/>
</dbReference>
<comment type="caution">
    <text evidence="31">The sequence shown here is derived from an EMBL/GenBank/DDBJ whole genome shotgun (WGS) entry which is preliminary data.</text>
</comment>
<dbReference type="InterPro" id="IPR001986">
    <property type="entry name" value="Enolpyruvate_Tfrase_dom"/>
</dbReference>
<evidence type="ECO:0000256" key="20">
    <source>
        <dbReference type="ARBA" id="ARBA00044633"/>
    </source>
</evidence>
<feature type="binding site" evidence="23">
    <location>
        <begin position="176"/>
        <end position="179"/>
    </location>
    <ligand>
        <name>NAD(+)</name>
        <dbReference type="ChEBI" id="CHEBI:57540"/>
    </ligand>
</feature>
<feature type="binding site" evidence="23">
    <location>
        <position position="149"/>
    </location>
    <ligand>
        <name>7-phospho-2-dehydro-3-deoxy-D-arabino-heptonate</name>
        <dbReference type="ChEBI" id="CHEBI:58394"/>
    </ligand>
</feature>
<dbReference type="Proteomes" id="UP000298390">
    <property type="component" value="Unassembled WGS sequence"/>
</dbReference>
<evidence type="ECO:0000256" key="14">
    <source>
        <dbReference type="ARBA" id="ARBA00022840"/>
    </source>
</evidence>
<dbReference type="CDD" id="cd08195">
    <property type="entry name" value="DHQS"/>
    <property type="match status" value="1"/>
</dbReference>
<dbReference type="CDD" id="cd01065">
    <property type="entry name" value="NAD_bind_Shikimate_DH"/>
    <property type="match status" value="1"/>
</dbReference>
<dbReference type="InterPro" id="IPR022893">
    <property type="entry name" value="Shikimate_DH_fam"/>
</dbReference>
<dbReference type="FunFam" id="3.20.20.70:FF:000135">
    <property type="entry name" value="Pentafunctional AROM polypeptide"/>
    <property type="match status" value="1"/>
</dbReference>
<feature type="binding site" evidence="23">
    <location>
        <position position="158"/>
    </location>
    <ligand>
        <name>NAD(+)</name>
        <dbReference type="ChEBI" id="CHEBI:57540"/>
    </ligand>
</feature>
<evidence type="ECO:0000256" key="1">
    <source>
        <dbReference type="ARBA" id="ARBA00004496"/>
    </source>
</evidence>
<dbReference type="PANTHER" id="PTHR21090">
    <property type="entry name" value="AROM/DEHYDROQUINATE SYNTHASE"/>
    <property type="match status" value="1"/>
</dbReference>
<dbReference type="GO" id="GO:0005524">
    <property type="term" value="F:ATP binding"/>
    <property type="evidence" value="ECO:0007669"/>
    <property type="project" value="UniProtKB-UniRule"/>
</dbReference>
<feature type="binding site" evidence="23">
    <location>
        <position position="357"/>
    </location>
    <ligand>
        <name>7-phospho-2-dehydro-3-deoxy-D-arabino-heptonate</name>
        <dbReference type="ChEBI" id="CHEBI:58394"/>
    </ligand>
</feature>
<feature type="binding site" evidence="23">
    <location>
        <position position="143"/>
    </location>
    <ligand>
        <name>7-phospho-2-dehydro-3-deoxy-D-arabino-heptonate</name>
        <dbReference type="ChEBI" id="CHEBI:58394"/>
    </ligand>
</feature>
<comment type="pathway">
    <text evidence="23 24">Metabolic intermediate biosynthesis; chorismate biosynthesis; chorismate from D-erythrose 4-phosphate and phosphoenolpyruvate: step 2/7.</text>
</comment>
<feature type="active site" description="Schiff-base intermediate with substrate; for 3-dehydroquinate dehydratase activity" evidence="23">
    <location>
        <position position="1245"/>
    </location>
</feature>
<dbReference type="FunFam" id="3.40.50.1970:FF:000007">
    <property type="entry name" value="Pentafunctional AROM polypeptide"/>
    <property type="match status" value="1"/>
</dbReference>
<dbReference type="InterPro" id="IPR001381">
    <property type="entry name" value="DHquinase_I"/>
</dbReference>
<dbReference type="Gene3D" id="3.40.50.10860">
    <property type="entry name" value="Leucine Dehydrogenase, chain A, domain 1"/>
    <property type="match status" value="1"/>
</dbReference>
<dbReference type="EC" id="4.2.3.4" evidence="23"/>
<keyword evidence="11 23" id="KW-0547">Nucleotide-binding</keyword>
<dbReference type="SUPFAM" id="SSF52540">
    <property type="entry name" value="P-loop containing nucleoside triphosphate hydrolases"/>
    <property type="match status" value="1"/>
</dbReference>
<keyword evidence="16 23" id="KW-0560">Oxidoreductase</keyword>
<dbReference type="CDD" id="cd00502">
    <property type="entry name" value="DHQase_I"/>
    <property type="match status" value="1"/>
</dbReference>
<dbReference type="GO" id="GO:0005737">
    <property type="term" value="C:cytoplasm"/>
    <property type="evidence" value="ECO:0007669"/>
    <property type="project" value="UniProtKB-SubCell"/>
</dbReference>
<keyword evidence="14 23" id="KW-0067">ATP-binding</keyword>
<dbReference type="Pfam" id="PF01761">
    <property type="entry name" value="DHQ_synthase"/>
    <property type="match status" value="1"/>
</dbReference>
<keyword evidence="18 23" id="KW-0456">Lyase</keyword>
<dbReference type="GO" id="GO:0004765">
    <property type="term" value="F:shikimate kinase activity"/>
    <property type="evidence" value="ECO:0007669"/>
    <property type="project" value="UniProtKB-UniRule"/>
</dbReference>
<reference evidence="31 32" key="1">
    <citation type="submission" date="2019-01" db="EMBL/GenBank/DDBJ databases">
        <title>Genome sequencing of the rare red list fungi Fomitopsis rosea.</title>
        <authorList>
            <person name="Buettner E."/>
            <person name="Kellner H."/>
        </authorList>
    </citation>
    <scope>NUCLEOTIDE SEQUENCE [LARGE SCALE GENOMIC DNA]</scope>
    <source>
        <strain evidence="31 32">DSM 105464</strain>
    </source>
</reference>
<dbReference type="FunFam" id="3.65.10.10:FF:000007">
    <property type="entry name" value="Pentafunctional AROM polypeptide"/>
    <property type="match status" value="1"/>
</dbReference>
<dbReference type="EC" id="2.7.1.71" evidence="23"/>
<feature type="region of interest" description="3-dehydroquinate synthase" evidence="23">
    <location>
        <begin position="1"/>
        <end position="385"/>
    </location>
</feature>
<comment type="similarity">
    <text evidence="23 24">In the C-terminal section; belongs to the shikimate dehydrogenase family.</text>
</comment>
<comment type="catalytic activity">
    <reaction evidence="21 23 24">
        <text>shikimate + ATP = 3-phosphoshikimate + ADP + H(+)</text>
        <dbReference type="Rhea" id="RHEA:13121"/>
        <dbReference type="ChEBI" id="CHEBI:15378"/>
        <dbReference type="ChEBI" id="CHEBI:30616"/>
        <dbReference type="ChEBI" id="CHEBI:36208"/>
        <dbReference type="ChEBI" id="CHEBI:145989"/>
        <dbReference type="ChEBI" id="CHEBI:456216"/>
        <dbReference type="EC" id="2.7.1.71"/>
    </reaction>
</comment>
<comment type="cofactor">
    <cofactor evidence="23 24">
        <name>Zn(2+)</name>
        <dbReference type="ChEBI" id="CHEBI:29105"/>
    </cofactor>
    <text evidence="23 24">Binds 2 Zn(2+) ions per subunit.</text>
</comment>
<dbReference type="InterPro" id="IPR056179">
    <property type="entry name" value="DHQS_C"/>
</dbReference>
<name>A0A4Y9Z794_9APHY</name>
<dbReference type="FunFam" id="3.40.50.300:FF:001256">
    <property type="entry name" value="Pentafunctional AROM polypeptide"/>
    <property type="match status" value="1"/>
</dbReference>
<dbReference type="FunFam" id="1.20.1090.10:FF:000007">
    <property type="entry name" value="Pentafunctional AROM polypeptide"/>
    <property type="match status" value="1"/>
</dbReference>
<comment type="catalytic activity">
    <reaction evidence="23 24">
        <text>shikimate + NADP(+) = 3-dehydroshikimate + NADPH + H(+)</text>
        <dbReference type="Rhea" id="RHEA:17737"/>
        <dbReference type="ChEBI" id="CHEBI:15378"/>
        <dbReference type="ChEBI" id="CHEBI:16630"/>
        <dbReference type="ChEBI" id="CHEBI:36208"/>
        <dbReference type="ChEBI" id="CHEBI:57783"/>
        <dbReference type="ChEBI" id="CHEBI:58349"/>
        <dbReference type="EC" id="1.1.1.25"/>
    </reaction>
</comment>
<evidence type="ECO:0000256" key="15">
    <source>
        <dbReference type="ARBA" id="ARBA00022857"/>
    </source>
</evidence>
<keyword evidence="12 23" id="KW-0418">Kinase</keyword>
<comment type="similarity">
    <text evidence="5">In the N-terminal section; belongs to the shikimate kinase family.</text>
</comment>
<feature type="binding site" evidence="23">
    <location>
        <position position="116"/>
    </location>
    <ligand>
        <name>NAD(+)</name>
        <dbReference type="ChEBI" id="CHEBI:57540"/>
    </ligand>
</feature>
<feature type="binding site" evidence="23">
    <location>
        <position position="272"/>
    </location>
    <ligand>
        <name>Zn(2+)</name>
        <dbReference type="ChEBI" id="CHEBI:29105"/>
        <note>catalytic</note>
    </ligand>
</feature>
<feature type="active site" description="For EPSP synthase activity" evidence="23">
    <location>
        <position position="840"/>
    </location>
</feature>
<dbReference type="Gene3D" id="1.20.1090.10">
    <property type="entry name" value="Dehydroquinate synthase-like - alpha domain"/>
    <property type="match status" value="1"/>
</dbReference>
<evidence type="ECO:0000313" key="32">
    <source>
        <dbReference type="Proteomes" id="UP000298390"/>
    </source>
</evidence>
<dbReference type="InterPro" id="IPR036968">
    <property type="entry name" value="Enolpyruvate_Tfrase_sf"/>
</dbReference>
<evidence type="ECO:0000256" key="12">
    <source>
        <dbReference type="ARBA" id="ARBA00022777"/>
    </source>
</evidence>
<dbReference type="InterPro" id="IPR008289">
    <property type="entry name" value="Pentafunct_AroM"/>
</dbReference>
<comment type="subcellular location">
    <subcellularLocation>
        <location evidence="1 23 24">Cytoplasm</location>
    </subcellularLocation>
</comment>
<gene>
    <name evidence="31" type="ORF">EVJ58_g277</name>
</gene>
<evidence type="ECO:0000256" key="18">
    <source>
        <dbReference type="ARBA" id="ARBA00023239"/>
    </source>
</evidence>
<comment type="catalytic activity">
    <reaction evidence="23 24">
        <text>7-phospho-2-dehydro-3-deoxy-D-arabino-heptonate = 3-dehydroquinate + phosphate</text>
        <dbReference type="Rhea" id="RHEA:21968"/>
        <dbReference type="ChEBI" id="CHEBI:32364"/>
        <dbReference type="ChEBI" id="CHEBI:43474"/>
        <dbReference type="ChEBI" id="CHEBI:58394"/>
        <dbReference type="EC" id="4.2.3.4"/>
    </reaction>
</comment>
<feature type="binding site" evidence="23">
    <location>
        <begin position="265"/>
        <end position="269"/>
    </location>
    <ligand>
        <name>7-phospho-2-dehydro-3-deoxy-D-arabino-heptonate</name>
        <dbReference type="ChEBI" id="CHEBI:58394"/>
    </ligand>
</feature>
<feature type="domain" description="3-dehydroquinate synthase C-terminal" evidence="30">
    <location>
        <begin position="188"/>
        <end position="359"/>
    </location>
</feature>
<dbReference type="GO" id="GO:0046872">
    <property type="term" value="F:metal ion binding"/>
    <property type="evidence" value="ECO:0007669"/>
    <property type="project" value="UniProtKB-UniRule"/>
</dbReference>
<evidence type="ECO:0000256" key="3">
    <source>
        <dbReference type="ARBA" id="ARBA00004842"/>
    </source>
</evidence>
<dbReference type="InterPro" id="IPR013792">
    <property type="entry name" value="RNA3'P_cycl/enolpyr_Trfase_a/b"/>
</dbReference>
<dbReference type="SUPFAM" id="SSF53223">
    <property type="entry name" value="Aminoacid dehydrogenase-like, N-terminal domain"/>
    <property type="match status" value="1"/>
</dbReference>
<feature type="binding site" evidence="23">
    <location>
        <position position="288"/>
    </location>
    <ligand>
        <name>Zn(2+)</name>
        <dbReference type="ChEBI" id="CHEBI:29105"/>
        <note>catalytic</note>
    </ligand>
</feature>
<feature type="binding site" evidence="23">
    <location>
        <position position="251"/>
    </location>
    <ligand>
        <name>7-phospho-2-dehydro-3-deoxy-D-arabino-heptonate</name>
        <dbReference type="ChEBI" id="CHEBI:58394"/>
    </ligand>
</feature>
<dbReference type="InterPro" id="IPR000623">
    <property type="entry name" value="Shikimate_kinase/TSH1"/>
</dbReference>
<dbReference type="NCBIfam" id="TIGR01357">
    <property type="entry name" value="aroB"/>
    <property type="match status" value="1"/>
</dbReference>
<comment type="similarity">
    <text evidence="23 24">In the 2nd section; belongs to the EPSP synthase family.</text>
</comment>
<dbReference type="InterPro" id="IPR027417">
    <property type="entry name" value="P-loop_NTPase"/>
</dbReference>
<dbReference type="SUPFAM" id="SSF51569">
    <property type="entry name" value="Aldolase"/>
    <property type="match status" value="1"/>
</dbReference>
<dbReference type="InterPro" id="IPR010110">
    <property type="entry name" value="Shikimate_DH_AroM-type"/>
</dbReference>
<feature type="domain" description="Shikimate dehydrogenase substrate binding N-terminal" evidence="28">
    <location>
        <begin position="1333"/>
        <end position="1414"/>
    </location>
</feature>
<comment type="pathway">
    <text evidence="23 24">Metabolic intermediate biosynthesis; chorismate biosynthesis; chorismate from D-erythrose 4-phosphate and phosphoenolpyruvate: step 4/7.</text>
</comment>
<dbReference type="InterPro" id="IPR013785">
    <property type="entry name" value="Aldolase_TIM"/>
</dbReference>
<feature type="binding site" evidence="23">
    <location>
        <position position="159"/>
    </location>
    <ligand>
        <name>7-phospho-2-dehydro-3-deoxy-D-arabino-heptonate</name>
        <dbReference type="ChEBI" id="CHEBI:58394"/>
    </ligand>
</feature>
<keyword evidence="9 23" id="KW-0808">Transferase</keyword>
<dbReference type="Pfam" id="PF01202">
    <property type="entry name" value="SKI"/>
    <property type="match status" value="1"/>
</dbReference>
<dbReference type="Pfam" id="PF01487">
    <property type="entry name" value="DHquinase_I"/>
    <property type="match status" value="1"/>
</dbReference>
<dbReference type="PIRSF" id="PIRSF000514">
    <property type="entry name" value="Pentafunct_AroM"/>
    <property type="match status" value="1"/>
</dbReference>
<comment type="catalytic activity">
    <reaction evidence="20">
        <text>3-phosphoshikimate + phosphoenolpyruvate = 5-O-(1-carboxyvinyl)-3-phosphoshikimate + phosphate</text>
        <dbReference type="Rhea" id="RHEA:21256"/>
        <dbReference type="ChEBI" id="CHEBI:43474"/>
        <dbReference type="ChEBI" id="CHEBI:57701"/>
        <dbReference type="ChEBI" id="CHEBI:58702"/>
        <dbReference type="ChEBI" id="CHEBI:145989"/>
        <dbReference type="EC" id="2.5.1.19"/>
    </reaction>
    <physiologicalReaction direction="left-to-right" evidence="20">
        <dbReference type="Rhea" id="RHEA:21257"/>
    </physiologicalReaction>
</comment>
<dbReference type="InterPro" id="IPR016037">
    <property type="entry name" value="DHQ_synth_AroB"/>
</dbReference>
<feature type="active site" description="Proton acceptor; for 3-dehydroquinate dehydratase activity" evidence="23">
    <location>
        <position position="1217"/>
    </location>
</feature>
<comment type="pathway">
    <text evidence="23 24">Metabolic intermediate biosynthesis; chorismate biosynthesis; chorismate from D-erythrose 4-phosphate and phosphoenolpyruvate: step 3/7.</text>
</comment>
<evidence type="ECO:0000259" key="27">
    <source>
        <dbReference type="Pfam" id="PF01761"/>
    </source>
</evidence>
<evidence type="ECO:0000259" key="30">
    <source>
        <dbReference type="Pfam" id="PF24621"/>
    </source>
</evidence>
<feature type="binding site" evidence="23">
    <location>
        <begin position="890"/>
        <end position="897"/>
    </location>
    <ligand>
        <name>ATP</name>
        <dbReference type="ChEBI" id="CHEBI:30616"/>
    </ligand>
</feature>
<feature type="binding site" evidence="23">
    <location>
        <position position="272"/>
    </location>
    <ligand>
        <name>7-phospho-2-dehydro-3-deoxy-D-arabino-heptonate</name>
        <dbReference type="ChEBI" id="CHEBI:58394"/>
    </ligand>
</feature>
<dbReference type="InterPro" id="IPR023193">
    <property type="entry name" value="EPSP_synthase_CS"/>
</dbReference>
<evidence type="ECO:0000256" key="5">
    <source>
        <dbReference type="ARBA" id="ARBA00009349"/>
    </source>
</evidence>
<organism evidence="31 32">
    <name type="scientific">Rhodofomes roseus</name>
    <dbReference type="NCBI Taxonomy" id="34475"/>
    <lineage>
        <taxon>Eukaryota</taxon>
        <taxon>Fungi</taxon>
        <taxon>Dikarya</taxon>
        <taxon>Basidiomycota</taxon>
        <taxon>Agaricomycotina</taxon>
        <taxon>Agaricomycetes</taxon>
        <taxon>Polyporales</taxon>
        <taxon>Rhodofomes</taxon>
    </lineage>
</organism>
<dbReference type="GO" id="GO:0009073">
    <property type="term" value="P:aromatic amino acid family biosynthetic process"/>
    <property type="evidence" value="ECO:0007669"/>
    <property type="project" value="UniProtKB-UniRule"/>
</dbReference>
<feature type="binding site" evidence="23">
    <location>
        <position position="288"/>
    </location>
    <ligand>
        <name>7-phospho-2-dehydro-3-deoxy-D-arabino-heptonate</name>
        <dbReference type="ChEBI" id="CHEBI:58394"/>
    </ligand>
</feature>
<feature type="active site" description="Proton acceptor; for 3-dehydroquinate synthase activity" evidence="23">
    <location>
        <position position="261"/>
    </location>
</feature>
<protein>
    <recommendedName>
        <fullName evidence="23">Pentafunctional AROM polypeptide</fullName>
    </recommendedName>
    <domain>
        <recommendedName>
            <fullName evidence="23">3-dehydroquinate synthase</fullName>
            <shortName evidence="23">DHQS</shortName>
            <ecNumber evidence="23">4.2.3.4</ecNumber>
        </recommendedName>
    </domain>
    <domain>
        <recommendedName>
            <fullName evidence="23">3-phosphoshikimate 1-carboxyvinyltransferase</fullName>
            <ecNumber evidence="23">2.5.1.19</ecNumber>
        </recommendedName>
        <alternativeName>
            <fullName evidence="23">5-enolpyruvylshikimate-3-phosphate synthase</fullName>
            <shortName evidence="23">EPSP synthase</shortName>
            <shortName evidence="23">EPSPS</shortName>
        </alternativeName>
    </domain>
    <domain>
        <recommendedName>
            <fullName evidence="23">Shikimate kinase</fullName>
            <shortName evidence="23">SK</shortName>
            <ecNumber evidence="23">2.7.1.71</ecNumber>
        </recommendedName>
    </domain>
    <domain>
        <recommendedName>
            <fullName evidence="23">3-dehydroquinate dehydratase</fullName>
            <shortName evidence="23">3-dehydroquinase</shortName>
            <ecNumber evidence="23">4.2.1.10</ecNumber>
        </recommendedName>
    </domain>
    <domain>
        <recommendedName>
            <fullName evidence="23">Shikimate dehydrogenase</fullName>
            <ecNumber evidence="23">1.1.1.25</ecNumber>
        </recommendedName>
    </domain>
</protein>
<dbReference type="Gene3D" id="3.65.10.10">
    <property type="entry name" value="Enolpyruvate transferase domain"/>
    <property type="match status" value="2"/>
</dbReference>
<dbReference type="Pfam" id="PF24621">
    <property type="entry name" value="DHQS_C"/>
    <property type="match status" value="1"/>
</dbReference>
<dbReference type="Gene3D" id="3.40.50.720">
    <property type="entry name" value="NAD(P)-binding Rossmann-like Domain"/>
    <property type="match status" value="1"/>
</dbReference>
<evidence type="ECO:0000256" key="2">
    <source>
        <dbReference type="ARBA" id="ARBA00004811"/>
    </source>
</evidence>
<dbReference type="SUPFAM" id="SSF55205">
    <property type="entry name" value="EPT/RTPC-like"/>
    <property type="match status" value="1"/>
</dbReference>
<feature type="binding site" evidence="23">
    <location>
        <begin position="111"/>
        <end position="113"/>
    </location>
    <ligand>
        <name>NAD(+)</name>
        <dbReference type="ChEBI" id="CHEBI:57540"/>
    </ligand>
</feature>
<comment type="pathway">
    <text evidence="3 23 24">Metabolic intermediate biosynthesis; chorismate biosynthesis; chorismate from D-erythrose 4-phosphate and phosphoenolpyruvate: step 5/7.</text>
</comment>
<comment type="catalytic activity">
    <reaction evidence="23 24">
        <text>3-dehydroquinate = 3-dehydroshikimate + H2O</text>
        <dbReference type="Rhea" id="RHEA:21096"/>
        <dbReference type="ChEBI" id="CHEBI:15377"/>
        <dbReference type="ChEBI" id="CHEBI:16630"/>
        <dbReference type="ChEBI" id="CHEBI:32364"/>
        <dbReference type="EC" id="4.2.1.10"/>
    </reaction>
</comment>
<dbReference type="Gene3D" id="3.20.20.70">
    <property type="entry name" value="Aldolase class I"/>
    <property type="match status" value="1"/>
</dbReference>
<comment type="similarity">
    <text evidence="23 24">In the 4th section; belongs to the type-I 3-dehydroquinase family.</text>
</comment>
<feature type="domain" description="SDH C-terminal" evidence="29">
    <location>
        <begin position="1581"/>
        <end position="1606"/>
    </location>
</feature>
<dbReference type="GO" id="GO:0004764">
    <property type="term" value="F:shikimate 3-dehydrogenase (NADP+) activity"/>
    <property type="evidence" value="ECO:0007669"/>
    <property type="project" value="UniProtKB-UniRule"/>
</dbReference>
<evidence type="ECO:0000256" key="24">
    <source>
        <dbReference type="PIRNR" id="PIRNR000514"/>
    </source>
</evidence>
<dbReference type="InterPro" id="IPR013708">
    <property type="entry name" value="Shikimate_DH-bd_N"/>
</dbReference>
<dbReference type="HAMAP" id="MF_03143">
    <property type="entry name" value="Pentafunct_AroM"/>
    <property type="match status" value="1"/>
</dbReference>
<dbReference type="HAMAP" id="MF_00210">
    <property type="entry name" value="EPSP_synth"/>
    <property type="match status" value="1"/>
</dbReference>
<keyword evidence="17 23" id="KW-0057">Aromatic amino acid biosynthesis</keyword>
<feature type="binding site" evidence="23">
    <location>
        <begin position="80"/>
        <end position="83"/>
    </location>
    <ligand>
        <name>NAD(+)</name>
        <dbReference type="ChEBI" id="CHEBI:57540"/>
    </ligand>
</feature>
<evidence type="ECO:0000256" key="19">
    <source>
        <dbReference type="ARBA" id="ARBA00023268"/>
    </source>
</evidence>
<dbReference type="Pfam" id="PF01488">
    <property type="entry name" value="Shikimate_DH"/>
    <property type="match status" value="1"/>
</dbReference>
<comment type="subunit">
    <text evidence="23 24">Homodimer.</text>
</comment>
<dbReference type="InterPro" id="IPR046346">
    <property type="entry name" value="Aminoacid_DH-like_N_sf"/>
</dbReference>
<evidence type="ECO:0000256" key="23">
    <source>
        <dbReference type="HAMAP-Rule" id="MF_03143"/>
    </source>
</evidence>
<feature type="region of interest" description="Shikimate dehydrogenase" evidence="23">
    <location>
        <begin position="1328"/>
        <end position="1616"/>
    </location>
</feature>
<sequence>MSAADVQKVSILGRESIHCGFHLVPYIVKTILDALPASTYVLVTDTNVANLHLAAFQSAFDEHKLRGRARFLSYVVQPGETSKSREGKADIEDFLLLNKCTRDTVILALGGGVIGDLVGFVAATFMRGVRFVQIPTTLLAMVDSSVGGKTAIDTPHGKNLIGAFWQPEYIFIDAAFLETLPAREFSNGMAEVVKTAAIWNENEFSALESRSAEIFAAIQTPSKDFSGRTAATRSAAQQLLLSVIVGSISVKAHIVTIDERETGLRNLVNFGHTIGHAIEAVLTPTMLHGECVSVGMILEAEVARQLGVLSQVAVGRLTRCLRGYNLPVSLSDPRIASLPAAKGLGVERLLDIMKIDKKNSGPQKKIVILARIGATYEQKATVVADSVISKTLSEAARVVAGIPTKSPVTMATPGSKSISNRALLLAALGTGTCRLRNLLHSDDTQVMMNALGELKGASFSWEDGGETLVVEGGQGSLAVPPKGKEIYLGNAGTAARFLATVCTLVQASAPGERTVITGNARMKQRPIGPLVDALRANGSDIQFLESQGCLPLSTAPAGLKGGRIQLAASVSSQYVSSILLCAPYAQEAITLELTGGQVISQPYIDMTIAMMRTFGVDVVREKDAATGKLLDVYHIPKQVYTNPANYNIESDASSATYPLAVAAITGTTCTIGNIGSSSLQGDARFAKEVLEPMGCKVVQTETETTVTGPPIGQLRALGYVDMEPMTDAFLTASVLAAVASMPPFKERELTDGSKPTTTRILGIANQRVKECNRIKAMIDQLAKFGIETKELDDGLEVYGKPIPELKQGASVHCYDDHRVAMAFSVLATVVNGTILEEKRCVEKTWPNWWDDLQNKIGVDVEGVELRAADSGASASTPASAAAAASVVIIGMRGSGKTYIGELASSILGWQFLDADAVFEEKHKVGVREFVAKDGWPTFRAAETDILRELLAQNPTGHVISLGGGIVETPAARDLLKAYAKRGPVVHIVREIDEVVKYLGEETARPAYGEPIIDVYQRREPWFAECCSYVFVNYTGVLTAAEEPKSNDPVLATLKPNGFRNEVERFFKHVTGQRPNLVSTDADARSYFLSLTYPDITPALPFIEELTSGVDAIELRVDLLRTSKDFDKPGPYIPSVAYITDQIAALRQVTSLPIVLTARTFSQGGQFPENAEKEAFGLFQSAVRLGVEYIDVEISWSERLIQDLASRKGHSKIIASWHDWSGNMRWDSKAVEAKYRIAAASGDIVKIVGKANALEDNFALQDFARRMATAPGAKPLIGINMGIEGQLSRILNKTLSPVSHPLLPTKAAPGQLSFAQIQTALHLIGSEPARRFYLFGNPIAHSMSPTLHNTAFEALGLPHTYDLLETATVGEEIKAALAAPDFGGASVTIPFKLDVMPLLDSLSPEAEAIGAVNTIIPKRKADGSLLLHGDNTDWIGIQQCIRSSLAKPIVKSDAALVIGAGGTSRAAIHALHKLGFKSIYLFNRTRQSAEALVSAFPDANVVIIDALGAWPEGGQAPLVVVSTVPASATTTDPGVANALYLPSAIFAAHLQGVVIDMAYKPAETPLLALASNVAKGWTPVRGLQVLLEQGFMQLYLWTGRRCPTRVVSGRVWAKYNA</sequence>
<evidence type="ECO:0000256" key="13">
    <source>
        <dbReference type="ARBA" id="ARBA00022833"/>
    </source>
</evidence>
<evidence type="ECO:0000259" key="29">
    <source>
        <dbReference type="Pfam" id="PF18317"/>
    </source>
</evidence>
<dbReference type="NCBIfam" id="TIGR01809">
    <property type="entry name" value="Shik-DH-AROM"/>
    <property type="match status" value="1"/>
</dbReference>
<feature type="binding site" evidence="23">
    <location>
        <begin position="136"/>
        <end position="137"/>
    </location>
    <ligand>
        <name>NAD(+)</name>
        <dbReference type="ChEBI" id="CHEBI:57540"/>
    </ligand>
</feature>
<comment type="caution">
    <text evidence="23">Lacks conserved residue(s) required for the propagation of feature annotation.</text>
</comment>
<dbReference type="EC" id="1.1.1.25" evidence="23"/>
<dbReference type="GO" id="GO:0008652">
    <property type="term" value="P:amino acid biosynthetic process"/>
    <property type="evidence" value="ECO:0007669"/>
    <property type="project" value="UniProtKB-KW"/>
</dbReference>
<dbReference type="GO" id="GO:0003856">
    <property type="term" value="F:3-dehydroquinate synthase activity"/>
    <property type="evidence" value="ECO:0007669"/>
    <property type="project" value="UniProtKB-UniRule"/>
</dbReference>
<evidence type="ECO:0000313" key="31">
    <source>
        <dbReference type="EMBL" id="TFY69681.1"/>
    </source>
</evidence>
<dbReference type="InterPro" id="IPR023000">
    <property type="entry name" value="Shikimate_kinase_CS"/>
</dbReference>
<evidence type="ECO:0000256" key="8">
    <source>
        <dbReference type="ARBA" id="ARBA00022605"/>
    </source>
</evidence>
<evidence type="ECO:0000259" key="25">
    <source>
        <dbReference type="Pfam" id="PF00275"/>
    </source>
</evidence>
<dbReference type="PROSITE" id="PS01128">
    <property type="entry name" value="SHIKIMATE_KINASE"/>
    <property type="match status" value="1"/>
</dbReference>
<dbReference type="PRINTS" id="PR01100">
    <property type="entry name" value="SHIKIMTKNASE"/>
</dbReference>
<dbReference type="HAMAP" id="MF_00109">
    <property type="entry name" value="Shikimate_kinase"/>
    <property type="match status" value="1"/>
</dbReference>
<dbReference type="EC" id="4.2.1.10" evidence="23"/>
<evidence type="ECO:0000259" key="28">
    <source>
        <dbReference type="Pfam" id="PF08501"/>
    </source>
</evidence>
<dbReference type="EC" id="2.5.1.19" evidence="23"/>
<keyword evidence="10 23" id="KW-0479">Metal-binding</keyword>
<keyword evidence="7 23" id="KW-0963">Cytoplasm</keyword>
<dbReference type="InterPro" id="IPR006151">
    <property type="entry name" value="Shikm_DH/Glu-tRNA_Rdtase"/>
</dbReference>
<keyword evidence="13 23" id="KW-0862">Zinc</keyword>
<comment type="pathway">
    <text evidence="2 23 24">Metabolic intermediate biosynthesis; chorismate biosynthesis; chorismate from D-erythrose 4-phosphate and phosphoenolpyruvate: step 6/7.</text>
</comment>